<organism evidence="4 5">
    <name type="scientific">Vibrio brasiliensis LMG 20546</name>
    <dbReference type="NCBI Taxonomy" id="945543"/>
    <lineage>
        <taxon>Bacteria</taxon>
        <taxon>Pseudomonadati</taxon>
        <taxon>Pseudomonadota</taxon>
        <taxon>Gammaproteobacteria</taxon>
        <taxon>Vibrionales</taxon>
        <taxon>Vibrionaceae</taxon>
        <taxon>Vibrio</taxon>
        <taxon>Vibrio oreintalis group</taxon>
    </lineage>
</organism>
<keyword evidence="1 4" id="KW-0808">Transferase</keyword>
<dbReference type="GO" id="GO:0016747">
    <property type="term" value="F:acyltransferase activity, transferring groups other than amino-acyl groups"/>
    <property type="evidence" value="ECO:0007669"/>
    <property type="project" value="InterPro"/>
</dbReference>
<evidence type="ECO:0000256" key="1">
    <source>
        <dbReference type="ARBA" id="ARBA00022679"/>
    </source>
</evidence>
<protein>
    <submittedName>
        <fullName evidence="4">GCN5-related N-acetyltransferase</fullName>
    </submittedName>
</protein>
<dbReference type="PANTHER" id="PTHR43877:SF2">
    <property type="entry name" value="AMINOALKYLPHOSPHONATE N-ACETYLTRANSFERASE-RELATED"/>
    <property type="match status" value="1"/>
</dbReference>
<dbReference type="Gene3D" id="3.40.630.30">
    <property type="match status" value="1"/>
</dbReference>
<evidence type="ECO:0000256" key="2">
    <source>
        <dbReference type="ARBA" id="ARBA00023315"/>
    </source>
</evidence>
<evidence type="ECO:0000259" key="3">
    <source>
        <dbReference type="PROSITE" id="PS51186"/>
    </source>
</evidence>
<keyword evidence="5" id="KW-1185">Reference proteome</keyword>
<dbReference type="CDD" id="cd04301">
    <property type="entry name" value="NAT_SF"/>
    <property type="match status" value="1"/>
</dbReference>
<dbReference type="Pfam" id="PF00583">
    <property type="entry name" value="Acetyltransf_1"/>
    <property type="match status" value="1"/>
</dbReference>
<dbReference type="InterPro" id="IPR016181">
    <property type="entry name" value="Acyl_CoA_acyltransferase"/>
</dbReference>
<proteinExistence type="predicted"/>
<name>E8LSC2_9VIBR</name>
<reference evidence="4 5" key="1">
    <citation type="journal article" date="2012" name="Int. J. Syst. Evol. Microbiol.">
        <title>Vibrio caribbeanicus sp. nov., isolated from the marine sponge Scleritoderma cyanea.</title>
        <authorList>
            <person name="Hoffmann M."/>
            <person name="Monday S.R."/>
            <person name="Allard M.W."/>
            <person name="Strain E.A."/>
            <person name="Whittaker P."/>
            <person name="Naum M."/>
            <person name="McCarthy P.J."/>
            <person name="Lopez J.V."/>
            <person name="Fischer M."/>
            <person name="Brown E.W."/>
        </authorList>
    </citation>
    <scope>NUCLEOTIDE SEQUENCE [LARGE SCALE GENOMIC DNA]</scope>
    <source>
        <strain evidence="4 5">LMG 20546</strain>
    </source>
</reference>
<dbReference type="Proteomes" id="UP000004371">
    <property type="component" value="Unassembled WGS sequence"/>
</dbReference>
<dbReference type="eggNOG" id="COG0456">
    <property type="taxonomic scope" value="Bacteria"/>
</dbReference>
<dbReference type="SUPFAM" id="SSF55729">
    <property type="entry name" value="Acyl-CoA N-acyltransferases (Nat)"/>
    <property type="match status" value="1"/>
</dbReference>
<gene>
    <name evidence="4" type="ORF">VIBR0546_15556</name>
</gene>
<dbReference type="EMBL" id="AEVS01000045">
    <property type="protein sequence ID" value="EGA66369.1"/>
    <property type="molecule type" value="Genomic_DNA"/>
</dbReference>
<evidence type="ECO:0000313" key="5">
    <source>
        <dbReference type="Proteomes" id="UP000004371"/>
    </source>
</evidence>
<dbReference type="PANTHER" id="PTHR43877">
    <property type="entry name" value="AMINOALKYLPHOSPHONATE N-ACETYLTRANSFERASE-RELATED-RELATED"/>
    <property type="match status" value="1"/>
</dbReference>
<dbReference type="STRING" id="945543.VIBR0546_15556"/>
<evidence type="ECO:0000313" key="4">
    <source>
        <dbReference type="EMBL" id="EGA66369.1"/>
    </source>
</evidence>
<dbReference type="PROSITE" id="PS51186">
    <property type="entry name" value="GNAT"/>
    <property type="match status" value="1"/>
</dbReference>
<sequence>MKVEVVKGTVAQIDAIAQLFNSYRVFYGQKSDLDLAKNYIHERIDNKESVIFLATDGEGQPLGFTQLYPSFSSISAKRSWILNDLFVSEQARGAGVGRVLMNAATQHAIETGAKGLSLETARDNFVAQKLYESLGYQRDNAYFSYFLSV</sequence>
<dbReference type="InterPro" id="IPR050832">
    <property type="entry name" value="Bact_Acetyltransf"/>
</dbReference>
<comment type="caution">
    <text evidence="4">The sequence shown here is derived from an EMBL/GenBank/DDBJ whole genome shotgun (WGS) entry which is preliminary data.</text>
</comment>
<dbReference type="AlphaFoldDB" id="E8LSC2"/>
<dbReference type="RefSeq" id="WP_006878718.1">
    <property type="nucleotide sequence ID" value="NZ_AEVS01000045.1"/>
</dbReference>
<keyword evidence="2" id="KW-0012">Acyltransferase</keyword>
<feature type="domain" description="N-acetyltransferase" evidence="3">
    <location>
        <begin position="3"/>
        <end position="149"/>
    </location>
</feature>
<accession>E8LSC2</accession>
<dbReference type="OrthoDB" id="9792929at2"/>
<dbReference type="InterPro" id="IPR000182">
    <property type="entry name" value="GNAT_dom"/>
</dbReference>